<protein>
    <submittedName>
        <fullName evidence="1">Uncharacterized protein</fullName>
    </submittedName>
</protein>
<dbReference type="Proteomes" id="UP000768646">
    <property type="component" value="Unassembled WGS sequence"/>
</dbReference>
<feature type="non-terminal residue" evidence="1">
    <location>
        <position position="1"/>
    </location>
</feature>
<organism evidence="1 2">
    <name type="scientific">Pneumocystis oryctolagi</name>
    <dbReference type="NCBI Taxonomy" id="42067"/>
    <lineage>
        <taxon>Eukaryota</taxon>
        <taxon>Fungi</taxon>
        <taxon>Dikarya</taxon>
        <taxon>Ascomycota</taxon>
        <taxon>Taphrinomycotina</taxon>
        <taxon>Pneumocystomycetes</taxon>
        <taxon>Pneumocystaceae</taxon>
        <taxon>Pneumocystis</taxon>
    </lineage>
</organism>
<evidence type="ECO:0000313" key="1">
    <source>
        <dbReference type="EMBL" id="KAG4305790.1"/>
    </source>
</evidence>
<dbReference type="EMBL" id="JABTEG010000002">
    <property type="protein sequence ID" value="KAG4305790.1"/>
    <property type="molecule type" value="Genomic_DNA"/>
</dbReference>
<comment type="caution">
    <text evidence="1">The sequence shown here is derived from an EMBL/GenBank/DDBJ whole genome shotgun (WGS) entry which is preliminary data.</text>
</comment>
<evidence type="ECO:0000313" key="2">
    <source>
        <dbReference type="Proteomes" id="UP000768646"/>
    </source>
</evidence>
<keyword evidence="2" id="KW-1185">Reference proteome</keyword>
<accession>A0ACB7CEI7</accession>
<proteinExistence type="predicted"/>
<reference evidence="1 2" key="1">
    <citation type="journal article" date="2021" name="Commun. Biol.">
        <title>Genomic insights into the host specific adaptation of the Pneumocystis genus.</title>
        <authorList>
            <person name="Cisse O.H."/>
            <person name="Ma L."/>
            <person name="Dekker J.P."/>
            <person name="Khil P.P."/>
            <person name="Youn J.-H."/>
            <person name="Brenchley J.M."/>
            <person name="Blair R."/>
            <person name="Pahar B."/>
            <person name="Chabe M."/>
            <person name="Van Rompay K.K.A."/>
            <person name="Keesler R."/>
            <person name="Sukura A."/>
            <person name="Hirsch V."/>
            <person name="Kutty G."/>
            <person name="Liu Y."/>
            <person name="Peng L."/>
            <person name="Chen J."/>
            <person name="Song J."/>
            <person name="Weissenbacher-Lang C."/>
            <person name="Xu J."/>
            <person name="Upham N.S."/>
            <person name="Stajich J.E."/>
            <person name="Cuomo C.A."/>
            <person name="Cushion M.T."/>
            <person name="Kovacs J.A."/>
        </authorList>
    </citation>
    <scope>NUCLEOTIDE SEQUENCE [LARGE SCALE GENOMIC DNA]</scope>
    <source>
        <strain evidence="1 2">RABM</strain>
    </source>
</reference>
<name>A0ACB7CEI7_9ASCO</name>
<gene>
    <name evidence="1" type="ORF">PORY_000700</name>
</gene>
<sequence length="599" mass="69903">LLFMSKVFGSENTKTKYINIKSYKYEKKDKRRKKSSHSYTPFHELDKELECEKTLRHFDYKTNTLDPFTLPIKTKDGKILPKKTQSHSKEILVESKGEIPHMPIAKTVQKETKTLSKDIREQLASIAQAIIENPEENIKQLKTLREMTLDQTVTIQRLGLLTQLAVYKDIVPGYSIRPLTDIEKASHMSKETKQRRSFEESLVSNYYAYICLLSETIKAGKNSPENSAQRFLSDISFSCICHLLLSIPHFNYRSILLEIVSVKLTQKIPDTSFIECRKTIEELFENDKEGRISFEIVKKLTNNYNINDTVLNTFLKLEFLSQSDLTIQKKENNPLKRKYEKQFKSKKIRKLEKKNKKMEIEIDDIEETNKEREKFQGEILKLIFTTYFQILQNGLVNLICASLEGLKKFSHLINIDFFEDLLKMLKELLENKFSVEPNISVKNSTKGGLLCIITAFKLLSEQEARIKKIVNLDLSTFVIYLYSIMIPMSLNSCIETNSLHKSEKYNRNMNENHSFSNSTEIEIFAECFDYIFFQDKNLNLLKASAFIKRLFTVLLGFPEKSVLKSLELIQKLIKKHPRFTFLLNSNEKYGEVPVGNWFY</sequence>